<evidence type="ECO:0000256" key="1">
    <source>
        <dbReference type="SAM" id="MobiDB-lite"/>
    </source>
</evidence>
<gene>
    <name evidence="2" type="ORF">BDW02DRAFT_463942</name>
</gene>
<name>A0A6A5K9D5_9PLEO</name>
<organism evidence="2 3">
    <name type="scientific">Decorospora gaudefroyi</name>
    <dbReference type="NCBI Taxonomy" id="184978"/>
    <lineage>
        <taxon>Eukaryota</taxon>
        <taxon>Fungi</taxon>
        <taxon>Dikarya</taxon>
        <taxon>Ascomycota</taxon>
        <taxon>Pezizomycotina</taxon>
        <taxon>Dothideomycetes</taxon>
        <taxon>Pleosporomycetidae</taxon>
        <taxon>Pleosporales</taxon>
        <taxon>Pleosporineae</taxon>
        <taxon>Pleosporaceae</taxon>
        <taxon>Decorospora</taxon>
    </lineage>
</organism>
<protein>
    <submittedName>
        <fullName evidence="2">Uncharacterized protein</fullName>
    </submittedName>
</protein>
<proteinExistence type="predicted"/>
<dbReference type="EMBL" id="ML975375">
    <property type="protein sequence ID" value="KAF1831054.1"/>
    <property type="molecule type" value="Genomic_DNA"/>
</dbReference>
<sequence>IHRRREPVRSEKLNRPALPRSVSEPIVNRWRRAKRPERHCPWDIHKELEDLVIASKHHDCDEDDEEGEAADGGRTYHLPEVWLRKPTRKRGQARRTKSDG</sequence>
<feature type="non-terminal residue" evidence="2">
    <location>
        <position position="100"/>
    </location>
</feature>
<evidence type="ECO:0000313" key="2">
    <source>
        <dbReference type="EMBL" id="KAF1831054.1"/>
    </source>
</evidence>
<feature type="non-terminal residue" evidence="2">
    <location>
        <position position="1"/>
    </location>
</feature>
<feature type="compositionally biased region" description="Basic residues" evidence="1">
    <location>
        <begin position="85"/>
        <end position="100"/>
    </location>
</feature>
<reference evidence="2" key="1">
    <citation type="submission" date="2020-01" db="EMBL/GenBank/DDBJ databases">
        <authorList>
            <consortium name="DOE Joint Genome Institute"/>
            <person name="Haridas S."/>
            <person name="Albert R."/>
            <person name="Binder M."/>
            <person name="Bloem J."/>
            <person name="Labutti K."/>
            <person name="Salamov A."/>
            <person name="Andreopoulos B."/>
            <person name="Baker S.E."/>
            <person name="Barry K."/>
            <person name="Bills G."/>
            <person name="Bluhm B.H."/>
            <person name="Cannon C."/>
            <person name="Castanera R."/>
            <person name="Culley D.E."/>
            <person name="Daum C."/>
            <person name="Ezra D."/>
            <person name="Gonzalez J.B."/>
            <person name="Henrissat B."/>
            <person name="Kuo A."/>
            <person name="Liang C."/>
            <person name="Lipzen A."/>
            <person name="Lutzoni F."/>
            <person name="Magnuson J."/>
            <person name="Mondo S."/>
            <person name="Nolan M."/>
            <person name="Ohm R."/>
            <person name="Pangilinan J."/>
            <person name="Park H.-J."/>
            <person name="Ramirez L."/>
            <person name="Alfaro M."/>
            <person name="Sun H."/>
            <person name="Tritt A."/>
            <person name="Yoshinaga Y."/>
            <person name="Zwiers L.-H."/>
            <person name="Turgeon B.G."/>
            <person name="Goodwin S.B."/>
            <person name="Spatafora J.W."/>
            <person name="Crous P.W."/>
            <person name="Grigoriev I.V."/>
        </authorList>
    </citation>
    <scope>NUCLEOTIDE SEQUENCE</scope>
    <source>
        <strain evidence="2">P77</strain>
    </source>
</reference>
<accession>A0A6A5K9D5</accession>
<feature type="region of interest" description="Disordered" evidence="1">
    <location>
        <begin position="59"/>
        <end position="100"/>
    </location>
</feature>
<evidence type="ECO:0000313" key="3">
    <source>
        <dbReference type="Proteomes" id="UP000800040"/>
    </source>
</evidence>
<keyword evidence="3" id="KW-1185">Reference proteome</keyword>
<dbReference type="Proteomes" id="UP000800040">
    <property type="component" value="Unassembled WGS sequence"/>
</dbReference>
<dbReference type="AlphaFoldDB" id="A0A6A5K9D5"/>